<feature type="transmembrane region" description="Helical" evidence="9">
    <location>
        <begin position="411"/>
        <end position="430"/>
    </location>
</feature>
<evidence type="ECO:0000256" key="7">
    <source>
        <dbReference type="ARBA" id="ARBA00023136"/>
    </source>
</evidence>
<keyword evidence="7 9" id="KW-0472">Membrane</keyword>
<evidence type="ECO:0000313" key="11">
    <source>
        <dbReference type="EMBL" id="SUJ10531.1"/>
    </source>
</evidence>
<evidence type="ECO:0000256" key="2">
    <source>
        <dbReference type="ARBA" id="ARBA00022448"/>
    </source>
</evidence>
<dbReference type="PANTHER" id="PTHR33451">
    <property type="entry name" value="MALATE-2H(+)/NA(+)-LACTATE ANTIPORTER"/>
    <property type="match status" value="1"/>
</dbReference>
<protein>
    <submittedName>
        <fullName evidence="11">Sodium/proton antiporter</fullName>
    </submittedName>
</protein>
<dbReference type="NCBIfam" id="TIGR00931">
    <property type="entry name" value="antiport_nhaC"/>
    <property type="match status" value="1"/>
</dbReference>
<feature type="domain" description="Na+/H+ antiporter NhaC-like C-terminal" evidence="10">
    <location>
        <begin position="161"/>
        <end position="454"/>
    </location>
</feature>
<dbReference type="GO" id="GO:0005886">
    <property type="term" value="C:plasma membrane"/>
    <property type="evidence" value="ECO:0007669"/>
    <property type="project" value="UniProtKB-SubCell"/>
</dbReference>
<dbReference type="AlphaFoldDB" id="A0A380C1E0"/>
<evidence type="ECO:0000256" key="3">
    <source>
        <dbReference type="ARBA" id="ARBA00022449"/>
    </source>
</evidence>
<dbReference type="InterPro" id="IPR018461">
    <property type="entry name" value="Na/H_Antiport_NhaC-like_C"/>
</dbReference>
<sequence>MKNHTKKEMNIWLALLPLVIMIVVMIFTVVKLEQGPHIPLIVGTSIAALVAWKVGFNWKEIEEMMYKGIRLALPAVVIIILVGSTIGAWMGGGIVATMIYYGLQIISPAWFLVTITLICAIVSLAIGSSWSTMGTIGVAGMGIGLSMGIPAGMVAGAVISGAYFGDKMSPLSDTTNLAAGLTGTDLFEHIKHMLWTTIPGLAIALGIYAYLGQRFAAASIETVEIGQTVQVLQESFIISPWLLLIPLAVIVLVAFKVPAIPALIVGIVLGYLAQVFVQGGSMAVAIEALQSGFTISTGNEMVDELFNRGGLDSMMYTVSMTIVAMTFGGILEFSGMLQSMMNQLLKIVKSAKSLIVSTIAACFMTNASCSEQYISIVVPSRMFSGAYRKMGLHSKNLSRSLEDGGTLTSVFIPWNTCGVFIFGTLGVSVVQYGPYAILNFAVPILGMIYAVTGFTITKLTEEEKAAAEVEETQALQSQEVLTPLEKSVSSHF</sequence>
<feature type="transmembrane region" description="Helical" evidence="9">
    <location>
        <begin position="314"/>
        <end position="333"/>
    </location>
</feature>
<comment type="subcellular location">
    <subcellularLocation>
        <location evidence="1">Cell membrane</location>
        <topology evidence="1">Multi-pass membrane protein</topology>
    </subcellularLocation>
</comment>
<dbReference type="OrthoDB" id="9762978at2"/>
<keyword evidence="4" id="KW-1003">Cell membrane</keyword>
<reference evidence="11 12" key="1">
    <citation type="submission" date="2018-06" db="EMBL/GenBank/DDBJ databases">
        <authorList>
            <consortium name="Pathogen Informatics"/>
            <person name="Doyle S."/>
        </authorList>
    </citation>
    <scope>NUCLEOTIDE SEQUENCE [LARGE SCALE GENOMIC DNA]</scope>
    <source>
        <strain evidence="12">ATCC 11859 / DSM 33 / NCIB 8841 / NCTC 4822</strain>
    </source>
</reference>
<feature type="transmembrane region" description="Helical" evidence="9">
    <location>
        <begin position="138"/>
        <end position="164"/>
    </location>
</feature>
<organism evidence="11 12">
    <name type="scientific">Sporosarcina pasteurii</name>
    <name type="common">Bacillus pasteurii</name>
    <dbReference type="NCBI Taxonomy" id="1474"/>
    <lineage>
        <taxon>Bacteria</taxon>
        <taxon>Bacillati</taxon>
        <taxon>Bacillota</taxon>
        <taxon>Bacilli</taxon>
        <taxon>Bacillales</taxon>
        <taxon>Caryophanaceae</taxon>
        <taxon>Sporosarcina</taxon>
    </lineage>
</organism>
<dbReference type="GO" id="GO:0015297">
    <property type="term" value="F:antiporter activity"/>
    <property type="evidence" value="ECO:0007669"/>
    <property type="project" value="UniProtKB-KW"/>
</dbReference>
<name>A0A380C1E0_SPOPA</name>
<keyword evidence="3" id="KW-0050">Antiport</keyword>
<evidence type="ECO:0000256" key="4">
    <source>
        <dbReference type="ARBA" id="ARBA00022475"/>
    </source>
</evidence>
<keyword evidence="5 9" id="KW-0812">Transmembrane</keyword>
<dbReference type="EMBL" id="UGYZ01000002">
    <property type="protein sequence ID" value="SUJ10531.1"/>
    <property type="molecule type" value="Genomic_DNA"/>
</dbReference>
<feature type="transmembrane region" description="Helical" evidence="9">
    <location>
        <begin position="75"/>
        <end position="103"/>
    </location>
</feature>
<dbReference type="Pfam" id="PF03553">
    <property type="entry name" value="Na_H_antiporter"/>
    <property type="match status" value="1"/>
</dbReference>
<evidence type="ECO:0000313" key="12">
    <source>
        <dbReference type="Proteomes" id="UP000254519"/>
    </source>
</evidence>
<dbReference type="RefSeq" id="WP_115361777.1">
    <property type="nucleotide sequence ID" value="NZ_CP038012.1"/>
</dbReference>
<evidence type="ECO:0000256" key="9">
    <source>
        <dbReference type="SAM" id="Phobius"/>
    </source>
</evidence>
<feature type="transmembrane region" description="Helical" evidence="9">
    <location>
        <begin position="241"/>
        <end position="272"/>
    </location>
</feature>
<feature type="transmembrane region" description="Helical" evidence="9">
    <location>
        <begin position="193"/>
        <end position="211"/>
    </location>
</feature>
<proteinExistence type="inferred from homology"/>
<dbReference type="InterPro" id="IPR004770">
    <property type="entry name" value="Na/H_antiport_NhaC"/>
</dbReference>
<evidence type="ECO:0000256" key="6">
    <source>
        <dbReference type="ARBA" id="ARBA00022989"/>
    </source>
</evidence>
<accession>A0A380C1E0</accession>
<dbReference type="PANTHER" id="PTHR33451:SF3">
    <property type="entry name" value="MALATE-2H(+)_NA(+)-LACTATE ANTIPORTER"/>
    <property type="match status" value="1"/>
</dbReference>
<comment type="similarity">
    <text evidence="8">Belongs to the NhaC Na(+)/H(+) (TC 2.A.35) antiporter family.</text>
</comment>
<keyword evidence="6 9" id="KW-1133">Transmembrane helix</keyword>
<feature type="transmembrane region" description="Helical" evidence="9">
    <location>
        <begin position="12"/>
        <end position="30"/>
    </location>
</feature>
<dbReference type="InterPro" id="IPR052180">
    <property type="entry name" value="NhaC_Na-H+_Antiporter"/>
</dbReference>
<feature type="transmembrane region" description="Helical" evidence="9">
    <location>
        <begin position="354"/>
        <end position="374"/>
    </location>
</feature>
<dbReference type="Proteomes" id="UP000254519">
    <property type="component" value="Unassembled WGS sequence"/>
</dbReference>
<feature type="transmembrane region" description="Helical" evidence="9">
    <location>
        <begin position="437"/>
        <end position="456"/>
    </location>
</feature>
<gene>
    <name evidence="11" type="primary">nhaC_2</name>
    <name evidence="11" type="ORF">NCTC4822_01987</name>
</gene>
<feature type="transmembrane region" description="Helical" evidence="9">
    <location>
        <begin position="109"/>
        <end position="126"/>
    </location>
</feature>
<evidence type="ECO:0000256" key="1">
    <source>
        <dbReference type="ARBA" id="ARBA00004651"/>
    </source>
</evidence>
<evidence type="ECO:0000256" key="8">
    <source>
        <dbReference type="ARBA" id="ARBA00038435"/>
    </source>
</evidence>
<evidence type="ECO:0000259" key="10">
    <source>
        <dbReference type="Pfam" id="PF03553"/>
    </source>
</evidence>
<keyword evidence="12" id="KW-1185">Reference proteome</keyword>
<evidence type="ECO:0000256" key="5">
    <source>
        <dbReference type="ARBA" id="ARBA00022692"/>
    </source>
</evidence>
<keyword evidence="2" id="KW-0813">Transport</keyword>
<feature type="transmembrane region" description="Helical" evidence="9">
    <location>
        <begin position="36"/>
        <end position="54"/>
    </location>
</feature>